<dbReference type="RefSeq" id="WP_274322544.1">
    <property type="nucleotide sequence ID" value="NZ_CP118158.1"/>
</dbReference>
<evidence type="ECO:0000313" key="2">
    <source>
        <dbReference type="EMBL" id="MFC7141463.1"/>
    </source>
</evidence>
<evidence type="ECO:0008006" key="4">
    <source>
        <dbReference type="Google" id="ProtNLM"/>
    </source>
</evidence>
<dbReference type="GeneID" id="78821776"/>
<feature type="transmembrane region" description="Helical" evidence="1">
    <location>
        <begin position="40"/>
        <end position="59"/>
    </location>
</feature>
<dbReference type="AlphaFoldDB" id="A0ABD5Y6H2"/>
<gene>
    <name evidence="2" type="ORF">ACFQMA_16690</name>
</gene>
<keyword evidence="1" id="KW-0812">Transmembrane</keyword>
<keyword evidence="1" id="KW-0472">Membrane</keyword>
<dbReference type="EMBL" id="JBHTAS010000001">
    <property type="protein sequence ID" value="MFC7141463.1"/>
    <property type="molecule type" value="Genomic_DNA"/>
</dbReference>
<dbReference type="Proteomes" id="UP001596432">
    <property type="component" value="Unassembled WGS sequence"/>
</dbReference>
<name>A0ABD5Y6H2_9EURY</name>
<protein>
    <recommendedName>
        <fullName evidence="4">Major facilitator superfamily (MFS) profile domain-containing protein</fullName>
    </recommendedName>
</protein>
<evidence type="ECO:0000256" key="1">
    <source>
        <dbReference type="SAM" id="Phobius"/>
    </source>
</evidence>
<comment type="caution">
    <text evidence="2">The sequence shown here is derived from an EMBL/GenBank/DDBJ whole genome shotgun (WGS) entry which is preliminary data.</text>
</comment>
<reference evidence="2 3" key="1">
    <citation type="journal article" date="2019" name="Int. J. Syst. Evol. Microbiol.">
        <title>The Global Catalogue of Microorganisms (GCM) 10K type strain sequencing project: providing services to taxonomists for standard genome sequencing and annotation.</title>
        <authorList>
            <consortium name="The Broad Institute Genomics Platform"/>
            <consortium name="The Broad Institute Genome Sequencing Center for Infectious Disease"/>
            <person name="Wu L."/>
            <person name="Ma J."/>
        </authorList>
    </citation>
    <scope>NUCLEOTIDE SEQUENCE [LARGE SCALE GENOMIC DNA]</scope>
    <source>
        <strain evidence="2 3">XZYJT29</strain>
    </source>
</reference>
<keyword evidence="1" id="KW-1133">Transmembrane helix</keyword>
<feature type="transmembrane region" description="Helical" evidence="1">
    <location>
        <begin position="7"/>
        <end position="34"/>
    </location>
</feature>
<keyword evidence="3" id="KW-1185">Reference proteome</keyword>
<sequence>MDPAVRFWLLILAGAGTLSGVALLVVSAFLPGAILGEAGTVGYVVSIFVALASLGLLVWSLSAGGDSSTGGSPGTR</sequence>
<evidence type="ECO:0000313" key="3">
    <source>
        <dbReference type="Proteomes" id="UP001596432"/>
    </source>
</evidence>
<organism evidence="2 3">
    <name type="scientific">Halosimplex aquaticum</name>
    <dbReference type="NCBI Taxonomy" id="3026162"/>
    <lineage>
        <taxon>Archaea</taxon>
        <taxon>Methanobacteriati</taxon>
        <taxon>Methanobacteriota</taxon>
        <taxon>Stenosarchaea group</taxon>
        <taxon>Halobacteria</taxon>
        <taxon>Halobacteriales</taxon>
        <taxon>Haloarculaceae</taxon>
        <taxon>Halosimplex</taxon>
    </lineage>
</organism>
<accession>A0ABD5Y6H2</accession>
<proteinExistence type="predicted"/>